<keyword evidence="2" id="KW-1133">Transmembrane helix</keyword>
<feature type="transmembrane region" description="Helical" evidence="2">
    <location>
        <begin position="290"/>
        <end position="307"/>
    </location>
</feature>
<accession>X6NBG3</accession>
<keyword evidence="2" id="KW-0812">Transmembrane</keyword>
<protein>
    <submittedName>
        <fullName evidence="3">Uncharacterized protein</fullName>
    </submittedName>
</protein>
<reference evidence="3 4" key="1">
    <citation type="journal article" date="2013" name="Curr. Biol.">
        <title>The Genome of the Foraminiferan Reticulomyxa filosa.</title>
        <authorList>
            <person name="Glockner G."/>
            <person name="Hulsmann N."/>
            <person name="Schleicher M."/>
            <person name="Noegel A.A."/>
            <person name="Eichinger L."/>
            <person name="Gallinger C."/>
            <person name="Pawlowski J."/>
            <person name="Sierra R."/>
            <person name="Euteneuer U."/>
            <person name="Pillet L."/>
            <person name="Moustafa A."/>
            <person name="Platzer M."/>
            <person name="Groth M."/>
            <person name="Szafranski K."/>
            <person name="Schliwa M."/>
        </authorList>
    </citation>
    <scope>NUCLEOTIDE SEQUENCE [LARGE SCALE GENOMIC DNA]</scope>
</reference>
<keyword evidence="4" id="KW-1185">Reference proteome</keyword>
<name>X6NBG3_RETFI</name>
<dbReference type="AlphaFoldDB" id="X6NBG3"/>
<gene>
    <name evidence="3" type="ORF">RFI_13948</name>
</gene>
<evidence type="ECO:0000256" key="2">
    <source>
        <dbReference type="SAM" id="Phobius"/>
    </source>
</evidence>
<dbReference type="Proteomes" id="UP000023152">
    <property type="component" value="Unassembled WGS sequence"/>
</dbReference>
<feature type="compositionally biased region" description="Polar residues" evidence="1">
    <location>
        <begin position="419"/>
        <end position="433"/>
    </location>
</feature>
<feature type="transmembrane region" description="Helical" evidence="2">
    <location>
        <begin position="504"/>
        <end position="527"/>
    </location>
</feature>
<evidence type="ECO:0000256" key="1">
    <source>
        <dbReference type="SAM" id="MobiDB-lite"/>
    </source>
</evidence>
<keyword evidence="2" id="KW-0472">Membrane</keyword>
<evidence type="ECO:0000313" key="4">
    <source>
        <dbReference type="Proteomes" id="UP000023152"/>
    </source>
</evidence>
<feature type="region of interest" description="Disordered" evidence="1">
    <location>
        <begin position="419"/>
        <end position="441"/>
    </location>
</feature>
<sequence length="724" mass="84047">MAKKKLIEMTHLLTFFQVMHHLLIALHQHKVSLLDDTIETAFQWIFDGARISVERSNSKWVSLSTMQSVRSIDLSIAITDVINSFGLDTGQSCSALLCHLRKLGGHKGIECFYFNQPLYYSSLQTKFKLDHKHVCSMVEEGSISSRHLSNVIPCELLSQEWIQEDVLANLYPVELGIQQQMNSVNNESAADSDAYTIGKHFVSPFDNVSTCLLNPLKWEEMQFTACAFLDNESVDCPLPSISQSHKKKKDMEICSALHHQIRILKCLGNVIRQNINDWNKKKQMSSKADVIHMFYSNISFMLILLLSEKQWNLTKGYSRVCWTHQYKTQQNVNDIKLKTRHLQTWFKHIVMLGQLVIQLLTSSNDLLSQYANHTNDCYWLDNRYPLPGIHRDMLFVLELLHIWLNEVQECMRLVGHSPPNQHIQVDPQNNASKDQIPKEEPMEEDMAQKANAIDAHEHDLKYVHDTLRAAMQTCCQIVTQIYQTNCQTVVQSHLESAKRQPTKVLCNLAHISYVHTFFLFFIFYFYFSIANNNFDEEDEVIERKTKKFGVSEINTLLNIGDIVWFGIKHGYAWLDNYQPSVKIALEIAKNMMFYQPFLIRLRMCLFDLFFNGDGDGELPKILTEFQMFYLAGDRVMERILKQQSKMIVSRKDNPYFQCECIRFLILLKRSLACGKRLTVYQKSNVVVDQLFESLLKTVCSQTDDTIDTFVFSITFIQSNFLNLY</sequence>
<evidence type="ECO:0000313" key="3">
    <source>
        <dbReference type="EMBL" id="ETO23238.1"/>
    </source>
</evidence>
<organism evidence="3 4">
    <name type="scientific">Reticulomyxa filosa</name>
    <dbReference type="NCBI Taxonomy" id="46433"/>
    <lineage>
        <taxon>Eukaryota</taxon>
        <taxon>Sar</taxon>
        <taxon>Rhizaria</taxon>
        <taxon>Retaria</taxon>
        <taxon>Foraminifera</taxon>
        <taxon>Monothalamids</taxon>
        <taxon>Reticulomyxidae</taxon>
        <taxon>Reticulomyxa</taxon>
    </lineage>
</organism>
<dbReference type="EMBL" id="ASPP01010091">
    <property type="protein sequence ID" value="ETO23238.1"/>
    <property type="molecule type" value="Genomic_DNA"/>
</dbReference>
<comment type="caution">
    <text evidence="3">The sequence shown here is derived from an EMBL/GenBank/DDBJ whole genome shotgun (WGS) entry which is preliminary data.</text>
</comment>
<proteinExistence type="predicted"/>